<feature type="binding site" evidence="10">
    <location>
        <position position="212"/>
    </location>
    <ligand>
        <name>ATP</name>
        <dbReference type="ChEBI" id="CHEBI:30616"/>
    </ligand>
</feature>
<comment type="similarity">
    <text evidence="5">Belongs to the protein kinase superfamily. STE Ser/Thr protein kinase family. MAP kinase kinase subfamily.</text>
</comment>
<keyword evidence="4 10" id="KW-0067">ATP-binding</keyword>
<evidence type="ECO:0000256" key="11">
    <source>
        <dbReference type="SAM" id="MobiDB-lite"/>
    </source>
</evidence>
<evidence type="ECO:0000256" key="2">
    <source>
        <dbReference type="ARBA" id="ARBA00022741"/>
    </source>
</evidence>
<evidence type="ECO:0000256" key="6">
    <source>
        <dbReference type="ARBA" id="ARBA00038999"/>
    </source>
</evidence>
<proteinExistence type="inferred from homology"/>
<keyword evidence="2 10" id="KW-0547">Nucleotide-binding</keyword>
<dbReference type="PANTHER" id="PTHR48013">
    <property type="entry name" value="DUAL SPECIFICITY MITOGEN-ACTIVATED PROTEIN KINASE KINASE 5-RELATED"/>
    <property type="match status" value="1"/>
</dbReference>
<evidence type="ECO:0000313" key="14">
    <source>
        <dbReference type="Proteomes" id="UP000444721"/>
    </source>
</evidence>
<evidence type="ECO:0000256" key="1">
    <source>
        <dbReference type="ARBA" id="ARBA00022679"/>
    </source>
</evidence>
<evidence type="ECO:0000256" key="3">
    <source>
        <dbReference type="ARBA" id="ARBA00022777"/>
    </source>
</evidence>
<comment type="catalytic activity">
    <reaction evidence="9">
        <text>L-tyrosyl-[protein] + ATP = O-phospho-L-tyrosyl-[protein] + ADP + H(+)</text>
        <dbReference type="Rhea" id="RHEA:10596"/>
        <dbReference type="Rhea" id="RHEA-COMP:10136"/>
        <dbReference type="Rhea" id="RHEA-COMP:20101"/>
        <dbReference type="ChEBI" id="CHEBI:15378"/>
        <dbReference type="ChEBI" id="CHEBI:30616"/>
        <dbReference type="ChEBI" id="CHEBI:46858"/>
        <dbReference type="ChEBI" id="CHEBI:61978"/>
        <dbReference type="ChEBI" id="CHEBI:456216"/>
        <dbReference type="EC" id="2.7.12.2"/>
    </reaction>
</comment>
<keyword evidence="3" id="KW-0418">Kinase</keyword>
<evidence type="ECO:0000313" key="13">
    <source>
        <dbReference type="EMBL" id="KAF0975101.1"/>
    </source>
</evidence>
<dbReference type="VEuPathDB" id="AmoebaDB:NF0073430"/>
<comment type="catalytic activity">
    <reaction evidence="7">
        <text>L-seryl-[protein] + ATP = O-phospho-L-seryl-[protein] + ADP + H(+)</text>
        <dbReference type="Rhea" id="RHEA:17989"/>
        <dbReference type="Rhea" id="RHEA-COMP:9863"/>
        <dbReference type="Rhea" id="RHEA-COMP:11604"/>
        <dbReference type="ChEBI" id="CHEBI:15378"/>
        <dbReference type="ChEBI" id="CHEBI:29999"/>
        <dbReference type="ChEBI" id="CHEBI:30616"/>
        <dbReference type="ChEBI" id="CHEBI:83421"/>
        <dbReference type="ChEBI" id="CHEBI:456216"/>
        <dbReference type="EC" id="2.7.12.2"/>
    </reaction>
</comment>
<dbReference type="Proteomes" id="UP000444721">
    <property type="component" value="Unassembled WGS sequence"/>
</dbReference>
<evidence type="ECO:0000259" key="12">
    <source>
        <dbReference type="PROSITE" id="PS50011"/>
    </source>
</evidence>
<evidence type="ECO:0000256" key="10">
    <source>
        <dbReference type="PROSITE-ProRule" id="PRU10141"/>
    </source>
</evidence>
<dbReference type="PROSITE" id="PS00107">
    <property type="entry name" value="PROTEIN_KINASE_ATP"/>
    <property type="match status" value="1"/>
</dbReference>
<dbReference type="GO" id="GO:0004708">
    <property type="term" value="F:MAP kinase kinase activity"/>
    <property type="evidence" value="ECO:0007669"/>
    <property type="project" value="UniProtKB-EC"/>
</dbReference>
<keyword evidence="1" id="KW-0808">Transferase</keyword>
<dbReference type="Gene3D" id="3.30.200.20">
    <property type="entry name" value="Phosphorylase Kinase, domain 1"/>
    <property type="match status" value="1"/>
</dbReference>
<evidence type="ECO:0000256" key="9">
    <source>
        <dbReference type="ARBA" id="ARBA00051693"/>
    </source>
</evidence>
<sequence length="532" mass="61065">MFPSSLSNSSSTQSKDHRHHDDYQQQHHHHHHQLQTNDSNRQSGGFSKIVRDCVLNNFTNEDSNAMVDETPPLHSTSQQAFEHTTTQPHPLFQRPVNLSIFTDPWKVDEEVDSTTTFKTDSTITKQLLGNRLVYSIGENGIENVIVNDMTVNNDHQDDTSNVLKLKKKEISVFDLDLTSMQDVGKGAFGSVSIVRTITPPFSFYAIKRIPFKLSDEKNIWREFHAIYSSQSDFLVKLYECFFRDNFFNLVMEFMNVGNFSKLIELMNTQKFFLIKTIAEKPSLFPPNSSITNADYPTTAEVFKNVDVLKSICGRIIKNPAKYVQRFAAGNILTEMECSIMIRKVLEGLRYLRKKHIIHRDIKVILVNSRGEVKITDFGLANIKTTSGGGISFMSDYYTICGTTVYLSPERLLEQPYSYDCDLWSSAVVLVELFTGKKPSVTFPFKWNSFSDFEKFVTCHITELRKHSASQVMLDFVSSCLKVDRKQRPTYDDILRHPFITGYALTLTEEQQNDFVLQTLSEYILPFINSSRQ</sequence>
<dbReference type="VEuPathDB" id="AmoebaDB:NfTy_044660"/>
<evidence type="ECO:0000256" key="7">
    <source>
        <dbReference type="ARBA" id="ARBA00049014"/>
    </source>
</evidence>
<dbReference type="PANTHER" id="PTHR48013:SF9">
    <property type="entry name" value="DUAL SPECIFICITY MITOGEN-ACTIVATED PROTEIN KINASE KINASE 5"/>
    <property type="match status" value="1"/>
</dbReference>
<reference evidence="13 14" key="1">
    <citation type="journal article" date="2019" name="Sci. Rep.">
        <title>Nanopore sequencing improves the draft genome of the human pathogenic amoeba Naegleria fowleri.</title>
        <authorList>
            <person name="Liechti N."/>
            <person name="Schurch N."/>
            <person name="Bruggmann R."/>
            <person name="Wittwer M."/>
        </authorList>
    </citation>
    <scope>NUCLEOTIDE SEQUENCE [LARGE SCALE GENOMIC DNA]</scope>
    <source>
        <strain evidence="13 14">ATCC 30894</strain>
    </source>
</reference>
<dbReference type="EC" id="2.7.12.2" evidence="6"/>
<name>A0A6A5BL68_NAEFO</name>
<organism evidence="13 14">
    <name type="scientific">Naegleria fowleri</name>
    <name type="common">Brain eating amoeba</name>
    <dbReference type="NCBI Taxonomy" id="5763"/>
    <lineage>
        <taxon>Eukaryota</taxon>
        <taxon>Discoba</taxon>
        <taxon>Heterolobosea</taxon>
        <taxon>Tetramitia</taxon>
        <taxon>Eutetramitia</taxon>
        <taxon>Vahlkampfiidae</taxon>
        <taxon>Naegleria</taxon>
    </lineage>
</organism>
<dbReference type="Pfam" id="PF00069">
    <property type="entry name" value="Pkinase"/>
    <property type="match status" value="2"/>
</dbReference>
<dbReference type="EMBL" id="VFQX01000048">
    <property type="protein sequence ID" value="KAF0975101.1"/>
    <property type="molecule type" value="Genomic_DNA"/>
</dbReference>
<dbReference type="OMA" id="ILTEMEC"/>
<dbReference type="InterPro" id="IPR000719">
    <property type="entry name" value="Prot_kinase_dom"/>
</dbReference>
<keyword evidence="14" id="KW-1185">Reference proteome</keyword>
<gene>
    <name evidence="13" type="ORF">FDP41_005854</name>
</gene>
<dbReference type="VEuPathDB" id="AmoebaDB:FDP41_005854"/>
<evidence type="ECO:0000256" key="5">
    <source>
        <dbReference type="ARBA" id="ARBA00038035"/>
    </source>
</evidence>
<feature type="domain" description="Protein kinase" evidence="12">
    <location>
        <begin position="177"/>
        <end position="499"/>
    </location>
</feature>
<feature type="region of interest" description="Disordered" evidence="11">
    <location>
        <begin position="1"/>
        <end position="45"/>
    </location>
</feature>
<evidence type="ECO:0000256" key="4">
    <source>
        <dbReference type="ARBA" id="ARBA00022840"/>
    </source>
</evidence>
<dbReference type="PROSITE" id="PS50011">
    <property type="entry name" value="PROTEIN_KINASE_DOM"/>
    <property type="match status" value="1"/>
</dbReference>
<dbReference type="AlphaFoldDB" id="A0A6A5BL68"/>
<dbReference type="SUPFAM" id="SSF56112">
    <property type="entry name" value="Protein kinase-like (PK-like)"/>
    <property type="match status" value="1"/>
</dbReference>
<comment type="caution">
    <text evidence="13">The sequence shown here is derived from an EMBL/GenBank/DDBJ whole genome shotgun (WGS) entry which is preliminary data.</text>
</comment>
<dbReference type="OrthoDB" id="535945at2759"/>
<dbReference type="GO" id="GO:0005524">
    <property type="term" value="F:ATP binding"/>
    <property type="evidence" value="ECO:0007669"/>
    <property type="project" value="UniProtKB-UniRule"/>
</dbReference>
<dbReference type="InterPro" id="IPR011009">
    <property type="entry name" value="Kinase-like_dom_sf"/>
</dbReference>
<accession>A0A6A5BL68</accession>
<evidence type="ECO:0000256" key="8">
    <source>
        <dbReference type="ARBA" id="ARBA00049299"/>
    </source>
</evidence>
<feature type="compositionally biased region" description="Polar residues" evidence="11">
    <location>
        <begin position="36"/>
        <end position="45"/>
    </location>
</feature>
<dbReference type="GeneID" id="68113072"/>
<dbReference type="Gene3D" id="1.10.510.10">
    <property type="entry name" value="Transferase(Phosphotransferase) domain 1"/>
    <property type="match status" value="1"/>
</dbReference>
<comment type="catalytic activity">
    <reaction evidence="8">
        <text>L-threonyl-[protein] + ATP = O-phospho-L-threonyl-[protein] + ADP + H(+)</text>
        <dbReference type="Rhea" id="RHEA:46608"/>
        <dbReference type="Rhea" id="RHEA-COMP:11060"/>
        <dbReference type="Rhea" id="RHEA-COMP:11605"/>
        <dbReference type="ChEBI" id="CHEBI:15378"/>
        <dbReference type="ChEBI" id="CHEBI:30013"/>
        <dbReference type="ChEBI" id="CHEBI:30616"/>
        <dbReference type="ChEBI" id="CHEBI:61977"/>
        <dbReference type="ChEBI" id="CHEBI:456216"/>
        <dbReference type="EC" id="2.7.12.2"/>
    </reaction>
</comment>
<feature type="compositionally biased region" description="Low complexity" evidence="11">
    <location>
        <begin position="1"/>
        <end position="13"/>
    </location>
</feature>
<protein>
    <recommendedName>
        <fullName evidence="6">mitogen-activated protein kinase kinase</fullName>
        <ecNumber evidence="6">2.7.12.2</ecNumber>
    </recommendedName>
</protein>
<dbReference type="RefSeq" id="XP_044559814.1">
    <property type="nucleotide sequence ID" value="XM_044709424.1"/>
</dbReference>
<dbReference type="InterPro" id="IPR017441">
    <property type="entry name" value="Protein_kinase_ATP_BS"/>
</dbReference>